<keyword evidence="4" id="KW-1185">Reference proteome</keyword>
<feature type="domain" description="DUF7021" evidence="2">
    <location>
        <begin position="3"/>
        <end position="128"/>
    </location>
</feature>
<sequence>MYENYYQKYESEEQEVLVLIQRCLGAGYYKEGNYWDMTAISLGMVFPDGSCVIREGRVEWPLSEEETKGEYGWGRLARGQICRLKLRRMKPSAVPEYTTPEKFNAWLLVEVLEPAVSCPELEAYWEEYQKPVELSDEVLGKLTLNRELDWLEGEIPWGDGRMSLSLEIDTDDTETWDKARAFARKLATDAARWDGELRRFAAKELTELANDWQSSEEENENAPELTEEDFMRRIQPESLVVSWDGNLVAYYDDDDLFFGHVIEISGTESEGLKYANIAG</sequence>
<proteinExistence type="predicted"/>
<gene>
    <name evidence="3" type="ORF">HMPREF9623_00710</name>
</gene>
<accession>A0AA37DGD8</accession>
<reference evidence="3 4" key="1">
    <citation type="submission" date="2011-10" db="EMBL/GenBank/DDBJ databases">
        <title>The Genome Sequence of Lachnospiraceae bacterium ACC2.</title>
        <authorList>
            <consortium name="The Broad Institute Genome Sequencing Platform"/>
            <person name="Earl A."/>
            <person name="Ward D."/>
            <person name="Feldgarden M."/>
            <person name="Gevers D."/>
            <person name="Sizova M."/>
            <person name="Hazen A."/>
            <person name="Epstein S."/>
            <person name="Young S.K."/>
            <person name="Zeng Q."/>
            <person name="Gargeya S."/>
            <person name="Fitzgerald M."/>
            <person name="Haas B."/>
            <person name="Abouelleil A."/>
            <person name="Alvarado L."/>
            <person name="Arachchi H.M."/>
            <person name="Berlin A."/>
            <person name="Brown A."/>
            <person name="Chapman S.B."/>
            <person name="Chen Z."/>
            <person name="Dunbar C."/>
            <person name="Freedman E."/>
            <person name="Gearin G."/>
            <person name="Goldberg J."/>
            <person name="Griggs A."/>
            <person name="Gujja S."/>
            <person name="Heiman D."/>
            <person name="Howarth C."/>
            <person name="Larson L."/>
            <person name="Lui A."/>
            <person name="MacDonald P.J.P."/>
            <person name="Montmayeur A."/>
            <person name="Murphy C."/>
            <person name="Neiman D."/>
            <person name="Pearson M."/>
            <person name="Priest M."/>
            <person name="Roberts A."/>
            <person name="Saif S."/>
            <person name="Shea T."/>
            <person name="Shenoy N."/>
            <person name="Sisk P."/>
            <person name="Stolte C."/>
            <person name="Sykes S."/>
            <person name="Wortman J."/>
            <person name="Nusbaum C."/>
            <person name="Birren B."/>
        </authorList>
    </citation>
    <scope>NUCLEOTIDE SEQUENCE [LARGE SCALE GENOMIC DNA]</scope>
    <source>
        <strain evidence="3 4">ACC2</strain>
    </source>
</reference>
<evidence type="ECO:0000259" key="1">
    <source>
        <dbReference type="Pfam" id="PF10020"/>
    </source>
</evidence>
<evidence type="ECO:0000313" key="4">
    <source>
        <dbReference type="Proteomes" id="UP000018466"/>
    </source>
</evidence>
<evidence type="ECO:0008006" key="5">
    <source>
        <dbReference type="Google" id="ProtNLM"/>
    </source>
</evidence>
<organism evidence="3 4">
    <name type="scientific">Stomatobaculum longum</name>
    <dbReference type="NCBI Taxonomy" id="796942"/>
    <lineage>
        <taxon>Bacteria</taxon>
        <taxon>Bacillati</taxon>
        <taxon>Bacillota</taxon>
        <taxon>Clostridia</taxon>
        <taxon>Lachnospirales</taxon>
        <taxon>Lachnospiraceae</taxon>
        <taxon>Stomatobaculum</taxon>
    </lineage>
</organism>
<protein>
    <recommendedName>
        <fullName evidence="5">DUF2262 domain-containing protein</fullName>
    </recommendedName>
</protein>
<evidence type="ECO:0000259" key="2">
    <source>
        <dbReference type="Pfam" id="PF22886"/>
    </source>
</evidence>
<dbReference type="GeneID" id="86940487"/>
<evidence type="ECO:0000313" key="3">
    <source>
        <dbReference type="EMBL" id="EHO17111.1"/>
    </source>
</evidence>
<dbReference type="InterPro" id="IPR054286">
    <property type="entry name" value="DUF7021"/>
</dbReference>
<dbReference type="Proteomes" id="UP000018466">
    <property type="component" value="Unassembled WGS sequence"/>
</dbReference>
<dbReference type="AlphaFoldDB" id="A0AA37DGD8"/>
<feature type="domain" description="DUF2262" evidence="1">
    <location>
        <begin position="136"/>
        <end position="277"/>
    </location>
</feature>
<name>A0AA37DGD8_9FIRM</name>
<comment type="caution">
    <text evidence="3">The sequence shown here is derived from an EMBL/GenBank/DDBJ whole genome shotgun (WGS) entry which is preliminary data.</text>
</comment>
<dbReference type="Pfam" id="PF22886">
    <property type="entry name" value="DUF7021"/>
    <property type="match status" value="1"/>
</dbReference>
<dbReference type="Pfam" id="PF10020">
    <property type="entry name" value="DUF2262"/>
    <property type="match status" value="1"/>
</dbReference>
<dbReference type="EMBL" id="AGEL01000006">
    <property type="protein sequence ID" value="EHO17111.1"/>
    <property type="molecule type" value="Genomic_DNA"/>
</dbReference>
<dbReference type="InterPro" id="IPR019260">
    <property type="entry name" value="DUF2262"/>
</dbReference>
<dbReference type="RefSeq" id="WP_009532543.1">
    <property type="nucleotide sequence ID" value="NZ_CAUOLT010000027.1"/>
</dbReference>